<keyword evidence="1" id="KW-1133">Transmembrane helix</keyword>
<keyword evidence="3" id="KW-1185">Reference proteome</keyword>
<keyword evidence="1" id="KW-0472">Membrane</keyword>
<accession>A0A0C2YBM8</accession>
<dbReference type="OrthoDB" id="5348845at2759"/>
<protein>
    <submittedName>
        <fullName evidence="2">Uncharacterized protein</fullName>
    </submittedName>
</protein>
<evidence type="ECO:0000313" key="2">
    <source>
        <dbReference type="EMBL" id="KIM38422.1"/>
    </source>
</evidence>
<feature type="transmembrane region" description="Helical" evidence="1">
    <location>
        <begin position="531"/>
        <end position="552"/>
    </location>
</feature>
<keyword evidence="1" id="KW-0812">Transmembrane</keyword>
<dbReference type="AlphaFoldDB" id="A0A0C2YBM8"/>
<evidence type="ECO:0000256" key="1">
    <source>
        <dbReference type="SAM" id="Phobius"/>
    </source>
</evidence>
<feature type="transmembrane region" description="Helical" evidence="1">
    <location>
        <begin position="25"/>
        <end position="47"/>
    </location>
</feature>
<dbReference type="HOGENOM" id="CLU_028537_0_0_1"/>
<gene>
    <name evidence="2" type="ORF">M413DRAFT_447879</name>
</gene>
<reference evidence="3" key="2">
    <citation type="submission" date="2015-01" db="EMBL/GenBank/DDBJ databases">
        <title>Evolutionary Origins and Diversification of the Mycorrhizal Mutualists.</title>
        <authorList>
            <consortium name="DOE Joint Genome Institute"/>
            <consortium name="Mycorrhizal Genomics Consortium"/>
            <person name="Kohler A."/>
            <person name="Kuo A."/>
            <person name="Nagy L.G."/>
            <person name="Floudas D."/>
            <person name="Copeland A."/>
            <person name="Barry K.W."/>
            <person name="Cichocki N."/>
            <person name="Veneault-Fourrey C."/>
            <person name="LaButti K."/>
            <person name="Lindquist E.A."/>
            <person name="Lipzen A."/>
            <person name="Lundell T."/>
            <person name="Morin E."/>
            <person name="Murat C."/>
            <person name="Riley R."/>
            <person name="Ohm R."/>
            <person name="Sun H."/>
            <person name="Tunlid A."/>
            <person name="Henrissat B."/>
            <person name="Grigoriev I.V."/>
            <person name="Hibbett D.S."/>
            <person name="Martin F."/>
        </authorList>
    </citation>
    <scope>NUCLEOTIDE SEQUENCE [LARGE SCALE GENOMIC DNA]</scope>
    <source>
        <strain evidence="3">h7</strain>
    </source>
</reference>
<evidence type="ECO:0000313" key="3">
    <source>
        <dbReference type="Proteomes" id="UP000053424"/>
    </source>
</evidence>
<feature type="transmembrane region" description="Helical" evidence="1">
    <location>
        <begin position="78"/>
        <end position="101"/>
    </location>
</feature>
<organism evidence="2 3">
    <name type="scientific">Hebeloma cylindrosporum</name>
    <dbReference type="NCBI Taxonomy" id="76867"/>
    <lineage>
        <taxon>Eukaryota</taxon>
        <taxon>Fungi</taxon>
        <taxon>Dikarya</taxon>
        <taxon>Basidiomycota</taxon>
        <taxon>Agaricomycotina</taxon>
        <taxon>Agaricomycetes</taxon>
        <taxon>Agaricomycetidae</taxon>
        <taxon>Agaricales</taxon>
        <taxon>Agaricineae</taxon>
        <taxon>Hymenogastraceae</taxon>
        <taxon>Hebeloma</taxon>
    </lineage>
</organism>
<name>A0A0C2YBM8_HEBCY</name>
<sequence length="639" mass="69873">MSPSAHENPFLVSQFPVRQNAIKNILFRGATIILTFVIYRLFTFIAFRKRDYTSYLMFAEDLVQKFLFSVSRKFNRQAVLVSSFAVLTFGAGFYDTLLWAVDSPGYVIKSKVVNAGVLSKQVVATPAYITFIANPERDLNKINIQDIFGANLYSPGLNFTLPGIVAAGTPQPIAALLPLSPAAVSPRIWLDDAGFAVGLDDAIMFVPTMNTTQTFCAPLNVQPADPNAAVTTQAWKCPLRNTDALAIFQQPMGQPQYWWDANTTSDYLRPSRADNPWVGLRIGGDTALMKQVFTVTKGLRRHTFLQTTFKTTMISYAPGVFADADVTDFINRLWGDPNQTMTSAVRILADAVLQAQGNKTSLTFGSFVQQDEKTVESYSTEYLYIINEASALPVYSAMRFASTVITLVDSETLLNEPVPLAACNGSATNIGTGGVVRSMTCAPAELGSTTPSSESRFLGQLDTTSMVIINDILGDGTRDTSAIALNQTGVDWYNTRAQDIENLLTSRSLILDGRASKVAVDVQTTEPAISYLQLFLIVLPFFLALIVLGLTFRKPMGYYKNSFLAAVFATAHVADSTSESSDIGYMRNPPEVVLKTKGEKVTLHMPNGELITAGGESRAPDHDYGLVFEPLIIPEKDEV</sequence>
<dbReference type="EMBL" id="KN831791">
    <property type="protein sequence ID" value="KIM38422.1"/>
    <property type="molecule type" value="Genomic_DNA"/>
</dbReference>
<dbReference type="Proteomes" id="UP000053424">
    <property type="component" value="Unassembled WGS sequence"/>
</dbReference>
<reference evidence="2 3" key="1">
    <citation type="submission" date="2014-04" db="EMBL/GenBank/DDBJ databases">
        <authorList>
            <consortium name="DOE Joint Genome Institute"/>
            <person name="Kuo A."/>
            <person name="Gay G."/>
            <person name="Dore J."/>
            <person name="Kohler A."/>
            <person name="Nagy L.G."/>
            <person name="Floudas D."/>
            <person name="Copeland A."/>
            <person name="Barry K.W."/>
            <person name="Cichocki N."/>
            <person name="Veneault-Fourrey C."/>
            <person name="LaButti K."/>
            <person name="Lindquist E.A."/>
            <person name="Lipzen A."/>
            <person name="Lundell T."/>
            <person name="Morin E."/>
            <person name="Murat C."/>
            <person name="Sun H."/>
            <person name="Tunlid A."/>
            <person name="Henrissat B."/>
            <person name="Grigoriev I.V."/>
            <person name="Hibbett D.S."/>
            <person name="Martin F."/>
            <person name="Nordberg H.P."/>
            <person name="Cantor M.N."/>
            <person name="Hua S.X."/>
        </authorList>
    </citation>
    <scope>NUCLEOTIDE SEQUENCE [LARGE SCALE GENOMIC DNA]</scope>
    <source>
        <strain evidence="3">h7</strain>
    </source>
</reference>
<proteinExistence type="predicted"/>